<feature type="transmembrane region" description="Helical" evidence="8">
    <location>
        <begin position="303"/>
        <end position="323"/>
    </location>
</feature>
<sequence length="365" mass="36687">MATTTIERAARTTTAADVAAVVAGVRRSRTTGRGRAVVVGVLLALGCAVTFAVSLVTGEFALPLRDVAAALVGRGGDDAAFVVGTLRLPRALTAVLVGVAFALGGVVFQSLARNPLASPDVIGVSAGSTVAAVAVLVAGTALGVSVDQSLVAPAAFLGGLLTTTAIYLLAYRRGLSAYRLVLVGIAVAAMLNAVTSYLLTRAEITDAQRAFVWLTGSLNGRGWDEVQVLAVALAVLVPALLALAPRLRALQLGDDTARGVGVRVEASRAALVVVAVACVSVATAVAGPVAFVAFVAGPVARRLVGAPLTMVPAALTGALLVLLSDLVARTALAPTELPVGIVTGLVGAPYLLWLLARANRVGRTG</sequence>
<dbReference type="Pfam" id="PF01032">
    <property type="entry name" value="FecCD"/>
    <property type="match status" value="1"/>
</dbReference>
<feature type="transmembrane region" description="Helical" evidence="8">
    <location>
        <begin position="177"/>
        <end position="199"/>
    </location>
</feature>
<name>A0ABW0GNN7_9MICO</name>
<feature type="transmembrane region" description="Helical" evidence="8">
    <location>
        <begin position="121"/>
        <end position="144"/>
    </location>
</feature>
<feature type="transmembrane region" description="Helical" evidence="8">
    <location>
        <begin position="36"/>
        <end position="56"/>
    </location>
</feature>
<keyword evidence="10" id="KW-1185">Reference proteome</keyword>
<comment type="caution">
    <text evidence="9">The sequence shown here is derived from an EMBL/GenBank/DDBJ whole genome shotgun (WGS) entry which is preliminary data.</text>
</comment>
<evidence type="ECO:0000256" key="7">
    <source>
        <dbReference type="ARBA" id="ARBA00023136"/>
    </source>
</evidence>
<dbReference type="PANTHER" id="PTHR30472:SF24">
    <property type="entry name" value="FERRIC ENTEROBACTIN TRANSPORT SYSTEM PERMEASE PROTEIN FEPG"/>
    <property type="match status" value="1"/>
</dbReference>
<dbReference type="EMBL" id="JBHSLD010000009">
    <property type="protein sequence ID" value="MFC5381597.1"/>
    <property type="molecule type" value="Genomic_DNA"/>
</dbReference>
<evidence type="ECO:0000256" key="8">
    <source>
        <dbReference type="SAM" id="Phobius"/>
    </source>
</evidence>
<keyword evidence="6 8" id="KW-1133">Transmembrane helix</keyword>
<dbReference type="SUPFAM" id="SSF81345">
    <property type="entry name" value="ABC transporter involved in vitamin B12 uptake, BtuC"/>
    <property type="match status" value="1"/>
</dbReference>
<accession>A0ABW0GNN7</accession>
<evidence type="ECO:0000256" key="6">
    <source>
        <dbReference type="ARBA" id="ARBA00022989"/>
    </source>
</evidence>
<evidence type="ECO:0000256" key="3">
    <source>
        <dbReference type="ARBA" id="ARBA00022448"/>
    </source>
</evidence>
<evidence type="ECO:0000256" key="4">
    <source>
        <dbReference type="ARBA" id="ARBA00022475"/>
    </source>
</evidence>
<evidence type="ECO:0000313" key="10">
    <source>
        <dbReference type="Proteomes" id="UP001596122"/>
    </source>
</evidence>
<dbReference type="Proteomes" id="UP001596122">
    <property type="component" value="Unassembled WGS sequence"/>
</dbReference>
<protein>
    <submittedName>
        <fullName evidence="9">FecCD family ABC transporter permease</fullName>
    </submittedName>
</protein>
<dbReference type="InterPro" id="IPR000522">
    <property type="entry name" value="ABC_transptr_permease_BtuC"/>
</dbReference>
<evidence type="ECO:0000256" key="2">
    <source>
        <dbReference type="ARBA" id="ARBA00007935"/>
    </source>
</evidence>
<feature type="transmembrane region" description="Helical" evidence="8">
    <location>
        <begin position="335"/>
        <end position="356"/>
    </location>
</feature>
<comment type="similarity">
    <text evidence="2">Belongs to the binding-protein-dependent transport system permease family. FecCD subfamily.</text>
</comment>
<reference evidence="10" key="1">
    <citation type="journal article" date="2019" name="Int. J. Syst. Evol. Microbiol.">
        <title>The Global Catalogue of Microorganisms (GCM) 10K type strain sequencing project: providing services to taxonomists for standard genome sequencing and annotation.</title>
        <authorList>
            <consortium name="The Broad Institute Genomics Platform"/>
            <consortium name="The Broad Institute Genome Sequencing Center for Infectious Disease"/>
            <person name="Wu L."/>
            <person name="Ma J."/>
        </authorList>
    </citation>
    <scope>NUCLEOTIDE SEQUENCE [LARGE SCALE GENOMIC DNA]</scope>
    <source>
        <strain evidence="10">CCUG 43114</strain>
    </source>
</reference>
<comment type="subcellular location">
    <subcellularLocation>
        <location evidence="1">Cell membrane</location>
        <topology evidence="1">Multi-pass membrane protein</topology>
    </subcellularLocation>
</comment>
<feature type="transmembrane region" description="Helical" evidence="8">
    <location>
        <begin position="91"/>
        <end position="109"/>
    </location>
</feature>
<dbReference type="InterPro" id="IPR037294">
    <property type="entry name" value="ABC_BtuC-like"/>
</dbReference>
<keyword evidence="4" id="KW-1003">Cell membrane</keyword>
<dbReference type="PANTHER" id="PTHR30472">
    <property type="entry name" value="FERRIC ENTEROBACTIN TRANSPORT SYSTEM PERMEASE PROTEIN"/>
    <property type="match status" value="1"/>
</dbReference>
<feature type="transmembrane region" description="Helical" evidence="8">
    <location>
        <begin position="226"/>
        <end position="248"/>
    </location>
</feature>
<proteinExistence type="inferred from homology"/>
<organism evidence="9 10">
    <name type="scientific">Aquipuribacter nitratireducens</name>
    <dbReference type="NCBI Taxonomy" id="650104"/>
    <lineage>
        <taxon>Bacteria</taxon>
        <taxon>Bacillati</taxon>
        <taxon>Actinomycetota</taxon>
        <taxon>Actinomycetes</taxon>
        <taxon>Micrococcales</taxon>
        <taxon>Intrasporangiaceae</taxon>
        <taxon>Aquipuribacter</taxon>
    </lineage>
</organism>
<keyword evidence="5 8" id="KW-0812">Transmembrane</keyword>
<keyword evidence="7 8" id="KW-0472">Membrane</keyword>
<dbReference type="RefSeq" id="WP_340269520.1">
    <property type="nucleotide sequence ID" value="NZ_JBBEOG010000004.1"/>
</dbReference>
<gene>
    <name evidence="9" type="ORF">ACFPJ6_12430</name>
</gene>
<dbReference type="CDD" id="cd06550">
    <property type="entry name" value="TM_ABC_iron-siderophores_like"/>
    <property type="match status" value="1"/>
</dbReference>
<feature type="transmembrane region" description="Helical" evidence="8">
    <location>
        <begin position="269"/>
        <end position="297"/>
    </location>
</feature>
<dbReference type="Gene3D" id="1.10.3470.10">
    <property type="entry name" value="ABC transporter involved in vitamin B12 uptake, BtuC"/>
    <property type="match status" value="1"/>
</dbReference>
<evidence type="ECO:0000313" key="9">
    <source>
        <dbReference type="EMBL" id="MFC5381597.1"/>
    </source>
</evidence>
<evidence type="ECO:0000256" key="5">
    <source>
        <dbReference type="ARBA" id="ARBA00022692"/>
    </source>
</evidence>
<feature type="transmembrane region" description="Helical" evidence="8">
    <location>
        <begin position="150"/>
        <end position="170"/>
    </location>
</feature>
<evidence type="ECO:0000256" key="1">
    <source>
        <dbReference type="ARBA" id="ARBA00004651"/>
    </source>
</evidence>
<keyword evidence="3" id="KW-0813">Transport</keyword>